<evidence type="ECO:0000313" key="9">
    <source>
        <dbReference type="EMBL" id="EGH35013.1"/>
    </source>
</evidence>
<reference evidence="9 10" key="1">
    <citation type="journal article" date="2011" name="PLoS Pathog.">
        <title>Dynamic evolution of pathogenicity revealed by sequencing and comparative genomics of 19 Pseudomonas syringae isolates.</title>
        <authorList>
            <person name="Baltrus D.A."/>
            <person name="Nishimura M.T."/>
            <person name="Romanchuk A."/>
            <person name="Chang J.H."/>
            <person name="Mukhtar M.S."/>
            <person name="Cherkis K."/>
            <person name="Roach J."/>
            <person name="Grant S.R."/>
            <person name="Jones C.D."/>
            <person name="Dangl J.L."/>
        </authorList>
    </citation>
    <scope>NUCLEOTIDE SEQUENCE [LARGE SCALE GENOMIC DNA]</scope>
    <source>
        <strain evidence="10">M301072PT</strain>
    </source>
</reference>
<dbReference type="GO" id="GO:0009307">
    <property type="term" value="P:DNA restriction-modification system"/>
    <property type="evidence" value="ECO:0007669"/>
    <property type="project" value="UniProtKB-KW"/>
</dbReference>
<evidence type="ECO:0000256" key="6">
    <source>
        <dbReference type="ARBA" id="ARBA00022747"/>
    </source>
</evidence>
<comment type="caution">
    <text evidence="9">The sequence shown here is derived from an EMBL/GenBank/DDBJ whole genome shotgun (WGS) entry which is preliminary data.</text>
</comment>
<dbReference type="EC" id="2.1.1.72" evidence="2"/>
<dbReference type="InterPro" id="IPR029063">
    <property type="entry name" value="SAM-dependent_MTases_sf"/>
</dbReference>
<keyword evidence="4" id="KW-0808">Transferase</keyword>
<keyword evidence="6" id="KW-0680">Restriction system</keyword>
<comment type="similarity">
    <text evidence="1">Belongs to the N(4)/N(6)-methyltransferase family.</text>
</comment>
<evidence type="ECO:0000256" key="7">
    <source>
        <dbReference type="ARBA" id="ARBA00047942"/>
    </source>
</evidence>
<dbReference type="AlphaFoldDB" id="F3FXS1"/>
<feature type="non-terminal residue" evidence="9">
    <location>
        <position position="1"/>
    </location>
</feature>
<evidence type="ECO:0000256" key="5">
    <source>
        <dbReference type="ARBA" id="ARBA00022691"/>
    </source>
</evidence>
<organism evidence="9 10">
    <name type="scientific">Pseudomonas syringae pv. japonica str. M301072</name>
    <dbReference type="NCBI Taxonomy" id="629262"/>
    <lineage>
        <taxon>Bacteria</taxon>
        <taxon>Pseudomonadati</taxon>
        <taxon>Pseudomonadota</taxon>
        <taxon>Gammaproteobacteria</taxon>
        <taxon>Pseudomonadales</taxon>
        <taxon>Pseudomonadaceae</taxon>
        <taxon>Pseudomonas</taxon>
        <taxon>Pseudomonas syringae</taxon>
    </lineage>
</organism>
<dbReference type="GO" id="GO:0032259">
    <property type="term" value="P:methylation"/>
    <property type="evidence" value="ECO:0007669"/>
    <property type="project" value="UniProtKB-KW"/>
</dbReference>
<dbReference type="Gene3D" id="3.40.50.150">
    <property type="entry name" value="Vaccinia Virus protein VP39"/>
    <property type="match status" value="1"/>
</dbReference>
<dbReference type="InterPro" id="IPR003356">
    <property type="entry name" value="DNA_methylase_A-5"/>
</dbReference>
<keyword evidence="5" id="KW-0949">S-adenosyl-L-methionine</keyword>
<evidence type="ECO:0000256" key="2">
    <source>
        <dbReference type="ARBA" id="ARBA00011900"/>
    </source>
</evidence>
<keyword evidence="3" id="KW-0489">Methyltransferase</keyword>
<feature type="domain" description="DNA methylase adenine-specific" evidence="8">
    <location>
        <begin position="1"/>
        <end position="60"/>
    </location>
</feature>
<evidence type="ECO:0000256" key="3">
    <source>
        <dbReference type="ARBA" id="ARBA00022603"/>
    </source>
</evidence>
<dbReference type="PANTHER" id="PTHR42933">
    <property type="entry name" value="SLR6095 PROTEIN"/>
    <property type="match status" value="1"/>
</dbReference>
<dbReference type="GO" id="GO:0003677">
    <property type="term" value="F:DNA binding"/>
    <property type="evidence" value="ECO:0007669"/>
    <property type="project" value="InterPro"/>
</dbReference>
<evidence type="ECO:0000259" key="8">
    <source>
        <dbReference type="Pfam" id="PF02384"/>
    </source>
</evidence>
<dbReference type="Proteomes" id="UP000004471">
    <property type="component" value="Unassembled WGS sequence"/>
</dbReference>
<dbReference type="Pfam" id="PF02384">
    <property type="entry name" value="N6_Mtase"/>
    <property type="match status" value="1"/>
</dbReference>
<evidence type="ECO:0000256" key="4">
    <source>
        <dbReference type="ARBA" id="ARBA00022679"/>
    </source>
</evidence>
<dbReference type="PANTHER" id="PTHR42933:SF3">
    <property type="entry name" value="TYPE I RESTRICTION ENZYME MJAVIII METHYLASE SUBUNIT"/>
    <property type="match status" value="1"/>
</dbReference>
<dbReference type="EMBL" id="AEAH01003145">
    <property type="protein sequence ID" value="EGH35013.1"/>
    <property type="molecule type" value="Genomic_DNA"/>
</dbReference>
<name>F3FXS1_PSESX</name>
<dbReference type="GO" id="GO:0009007">
    <property type="term" value="F:site-specific DNA-methyltransferase (adenine-specific) activity"/>
    <property type="evidence" value="ECO:0007669"/>
    <property type="project" value="UniProtKB-EC"/>
</dbReference>
<dbReference type="SUPFAM" id="SSF53335">
    <property type="entry name" value="S-adenosyl-L-methionine-dependent methyltransferases"/>
    <property type="match status" value="1"/>
</dbReference>
<protein>
    <recommendedName>
        <fullName evidence="2">site-specific DNA-methyltransferase (adenine-specific)</fullName>
        <ecNumber evidence="2">2.1.1.72</ecNumber>
    </recommendedName>
</protein>
<evidence type="ECO:0000313" key="10">
    <source>
        <dbReference type="Proteomes" id="UP000004471"/>
    </source>
</evidence>
<comment type="catalytic activity">
    <reaction evidence="7">
        <text>a 2'-deoxyadenosine in DNA + S-adenosyl-L-methionine = an N(6)-methyl-2'-deoxyadenosine in DNA + S-adenosyl-L-homocysteine + H(+)</text>
        <dbReference type="Rhea" id="RHEA:15197"/>
        <dbReference type="Rhea" id="RHEA-COMP:12418"/>
        <dbReference type="Rhea" id="RHEA-COMP:12419"/>
        <dbReference type="ChEBI" id="CHEBI:15378"/>
        <dbReference type="ChEBI" id="CHEBI:57856"/>
        <dbReference type="ChEBI" id="CHEBI:59789"/>
        <dbReference type="ChEBI" id="CHEBI:90615"/>
        <dbReference type="ChEBI" id="CHEBI:90616"/>
        <dbReference type="EC" id="2.1.1.72"/>
    </reaction>
</comment>
<dbReference type="GO" id="GO:0008170">
    <property type="term" value="F:N-methyltransferase activity"/>
    <property type="evidence" value="ECO:0007669"/>
    <property type="project" value="InterPro"/>
</dbReference>
<accession>F3FXS1</accession>
<proteinExistence type="inferred from homology"/>
<dbReference type="HOGENOM" id="CLU_2909602_0_0_6"/>
<sequence>GGMLIAAKEFIDEHGEDGRKANLFGQEFNGTVWSIAKMNMLLHGISTADLQNDDTLSDPRQ</sequence>
<dbReference type="InterPro" id="IPR051537">
    <property type="entry name" value="DNA_Adenine_Mtase"/>
</dbReference>
<gene>
    <name evidence="9" type="ORF">PSYJA_40927</name>
</gene>
<evidence type="ECO:0000256" key="1">
    <source>
        <dbReference type="ARBA" id="ARBA00006594"/>
    </source>
</evidence>
<feature type="non-terminal residue" evidence="9">
    <location>
        <position position="61"/>
    </location>
</feature>